<dbReference type="GO" id="GO:0016075">
    <property type="term" value="P:rRNA catabolic process"/>
    <property type="evidence" value="ECO:0007669"/>
    <property type="project" value="TreeGrafter"/>
</dbReference>
<keyword evidence="3" id="KW-1185">Reference proteome</keyword>
<dbReference type="RefSeq" id="WP_149487229.1">
    <property type="nucleotide sequence ID" value="NZ_CP036150.1"/>
</dbReference>
<keyword evidence="1" id="KW-0540">Nuclease</keyword>
<gene>
    <name evidence="2" type="ORF">EXM22_14610</name>
</gene>
<protein>
    <recommendedName>
        <fullName evidence="1">mRNA interferase</fullName>
        <ecNumber evidence="1">3.1.-.-</ecNumber>
    </recommendedName>
</protein>
<reference evidence="2 3" key="1">
    <citation type="submission" date="2019-02" db="EMBL/GenBank/DDBJ databases">
        <title>Complete Genome Sequence and Methylome Analysis of free living Spirochaetas.</title>
        <authorList>
            <person name="Fomenkov A."/>
            <person name="Dubinina G."/>
            <person name="Leshcheva N."/>
            <person name="Mikheeva N."/>
            <person name="Grabovich M."/>
            <person name="Vincze T."/>
            <person name="Roberts R.J."/>
        </authorList>
    </citation>
    <scope>NUCLEOTIDE SEQUENCE [LARGE SCALE GENOMIC DNA]</scope>
    <source>
        <strain evidence="2 3">K2</strain>
    </source>
</reference>
<dbReference type="Gene3D" id="2.30.30.110">
    <property type="match status" value="1"/>
</dbReference>
<evidence type="ECO:0000313" key="3">
    <source>
        <dbReference type="Proteomes" id="UP000324209"/>
    </source>
</evidence>
<dbReference type="EMBL" id="CP036150">
    <property type="protein sequence ID" value="QEN09153.1"/>
    <property type="molecule type" value="Genomic_DNA"/>
</dbReference>
<dbReference type="GO" id="GO:0006402">
    <property type="term" value="P:mRNA catabolic process"/>
    <property type="evidence" value="ECO:0007669"/>
    <property type="project" value="TreeGrafter"/>
</dbReference>
<proteinExistence type="inferred from homology"/>
<evidence type="ECO:0000313" key="2">
    <source>
        <dbReference type="EMBL" id="QEN09153.1"/>
    </source>
</evidence>
<dbReference type="AlphaFoldDB" id="A0A5C1QM60"/>
<accession>A0A5C1QM60</accession>
<name>A0A5C1QM60_9SPIO</name>
<dbReference type="PANTHER" id="PTHR33988:SF2">
    <property type="entry name" value="ENDORIBONUCLEASE MAZF"/>
    <property type="match status" value="1"/>
</dbReference>
<dbReference type="GO" id="GO:0016787">
    <property type="term" value="F:hydrolase activity"/>
    <property type="evidence" value="ECO:0007669"/>
    <property type="project" value="UniProtKB-KW"/>
</dbReference>
<comment type="function">
    <text evidence="1">Toxic component of a type II toxin-antitoxin (TA) system.</text>
</comment>
<dbReference type="PIRSF" id="PIRSF033490">
    <property type="entry name" value="MazF"/>
    <property type="match status" value="1"/>
</dbReference>
<comment type="similarity">
    <text evidence="1">Belongs to the PemK/MazF family.</text>
</comment>
<keyword evidence="1" id="KW-0255">Endonuclease</keyword>
<dbReference type="InterPro" id="IPR003477">
    <property type="entry name" value="PemK-like"/>
</dbReference>
<dbReference type="GO" id="GO:0003677">
    <property type="term" value="F:DNA binding"/>
    <property type="evidence" value="ECO:0007669"/>
    <property type="project" value="InterPro"/>
</dbReference>
<keyword evidence="1" id="KW-0378">Hydrolase</keyword>
<dbReference type="SUPFAM" id="SSF50118">
    <property type="entry name" value="Cell growth inhibitor/plasmid maintenance toxic component"/>
    <property type="match status" value="1"/>
</dbReference>
<sequence length="113" mass="12656">MIRGEIWWVDLGIPFGSEPGYKRPVVVIQEDSFNKSRIQTVIVASVTSNLSLADAPGNVYLEKEESKLPKDSVINISQIVTLDKQRLIEKAAILPSTLMIEVDYGLRIILNMQ</sequence>
<dbReference type="GO" id="GO:0004521">
    <property type="term" value="F:RNA endonuclease activity"/>
    <property type="evidence" value="ECO:0007669"/>
    <property type="project" value="TreeGrafter"/>
</dbReference>
<dbReference type="EC" id="3.1.-.-" evidence="1"/>
<dbReference type="KEGG" id="ock:EXM22_14610"/>
<dbReference type="OrthoDB" id="9808744at2"/>
<dbReference type="Pfam" id="PF02452">
    <property type="entry name" value="PemK_toxin"/>
    <property type="match status" value="1"/>
</dbReference>
<dbReference type="Proteomes" id="UP000324209">
    <property type="component" value="Chromosome"/>
</dbReference>
<evidence type="ECO:0000256" key="1">
    <source>
        <dbReference type="PIRNR" id="PIRNR033490"/>
    </source>
</evidence>
<organism evidence="2 3">
    <name type="scientific">Oceanispirochaeta crateris</name>
    <dbReference type="NCBI Taxonomy" id="2518645"/>
    <lineage>
        <taxon>Bacteria</taxon>
        <taxon>Pseudomonadati</taxon>
        <taxon>Spirochaetota</taxon>
        <taxon>Spirochaetia</taxon>
        <taxon>Spirochaetales</taxon>
        <taxon>Spirochaetaceae</taxon>
        <taxon>Oceanispirochaeta</taxon>
    </lineage>
</organism>
<dbReference type="PANTHER" id="PTHR33988">
    <property type="entry name" value="ENDORIBONUCLEASE MAZF-RELATED"/>
    <property type="match status" value="1"/>
</dbReference>
<dbReference type="InterPro" id="IPR011067">
    <property type="entry name" value="Plasmid_toxin/cell-grow_inhib"/>
</dbReference>